<evidence type="ECO:0000256" key="10">
    <source>
        <dbReference type="RuleBase" id="RU366037"/>
    </source>
</evidence>
<evidence type="ECO:0000259" key="12">
    <source>
        <dbReference type="Pfam" id="PF19282"/>
    </source>
</evidence>
<evidence type="ECO:0000313" key="14">
    <source>
        <dbReference type="Proteomes" id="UP000708148"/>
    </source>
</evidence>
<comment type="similarity">
    <text evidence="10">Belongs to the exportin family.</text>
</comment>
<name>A0A8S1IVF5_9CHLO</name>
<accession>A0A8S1IVF5</accession>
<dbReference type="InterPro" id="IPR040017">
    <property type="entry name" value="XPOT"/>
</dbReference>
<dbReference type="InterPro" id="IPR011989">
    <property type="entry name" value="ARM-like"/>
</dbReference>
<evidence type="ECO:0000313" key="13">
    <source>
        <dbReference type="EMBL" id="CAD7697822.1"/>
    </source>
</evidence>
<evidence type="ECO:0000259" key="11">
    <source>
        <dbReference type="Pfam" id="PF08389"/>
    </source>
</evidence>
<dbReference type="GO" id="GO:0005737">
    <property type="term" value="C:cytoplasm"/>
    <property type="evidence" value="ECO:0007669"/>
    <property type="project" value="UniProtKB-SubCell"/>
</dbReference>
<dbReference type="InterPro" id="IPR016024">
    <property type="entry name" value="ARM-type_fold"/>
</dbReference>
<dbReference type="GO" id="GO:0031267">
    <property type="term" value="F:small GTPase binding"/>
    <property type="evidence" value="ECO:0007669"/>
    <property type="project" value="InterPro"/>
</dbReference>
<proteinExistence type="inferred from homology"/>
<feature type="domain" description="Exportin-T C-terminal" evidence="12">
    <location>
        <begin position="341"/>
        <end position="815"/>
    </location>
</feature>
<dbReference type="InterPro" id="IPR013598">
    <property type="entry name" value="Exportin-1/Importin-b-like"/>
</dbReference>
<dbReference type="SUPFAM" id="SSF48371">
    <property type="entry name" value="ARM repeat"/>
    <property type="match status" value="1"/>
</dbReference>
<keyword evidence="7 10" id="KW-0539">Nucleus</keyword>
<evidence type="ECO:0000256" key="1">
    <source>
        <dbReference type="ARBA" id="ARBA00004496"/>
    </source>
</evidence>
<evidence type="ECO:0000256" key="7">
    <source>
        <dbReference type="ARBA" id="ARBA00023242"/>
    </source>
</evidence>
<comment type="subcellular location">
    <subcellularLocation>
        <location evidence="1 10">Cytoplasm</location>
    </subcellularLocation>
    <subcellularLocation>
        <location evidence="10">Nucleus</location>
    </subcellularLocation>
    <text evidence="10">Shuttles between the nucleus and the cytoplasm.</text>
</comment>
<dbReference type="GO" id="GO:0016363">
    <property type="term" value="C:nuclear matrix"/>
    <property type="evidence" value="ECO:0007669"/>
    <property type="project" value="TreeGrafter"/>
</dbReference>
<keyword evidence="14" id="KW-1185">Reference proteome</keyword>
<organism evidence="13 14">
    <name type="scientific">Ostreobium quekettii</name>
    <dbReference type="NCBI Taxonomy" id="121088"/>
    <lineage>
        <taxon>Eukaryota</taxon>
        <taxon>Viridiplantae</taxon>
        <taxon>Chlorophyta</taxon>
        <taxon>core chlorophytes</taxon>
        <taxon>Ulvophyceae</taxon>
        <taxon>TCBD clade</taxon>
        <taxon>Bryopsidales</taxon>
        <taxon>Ostreobineae</taxon>
        <taxon>Ostreobiaceae</taxon>
        <taxon>Ostreobium</taxon>
    </lineage>
</organism>
<evidence type="ECO:0000256" key="5">
    <source>
        <dbReference type="ARBA" id="ARBA00022555"/>
    </source>
</evidence>
<dbReference type="InterPro" id="IPR045546">
    <property type="entry name" value="Exportin-T_C"/>
</dbReference>
<keyword evidence="5 10" id="KW-0820">tRNA-binding</keyword>
<evidence type="ECO:0000256" key="6">
    <source>
        <dbReference type="ARBA" id="ARBA00022884"/>
    </source>
</evidence>
<dbReference type="OrthoDB" id="26399at2759"/>
<dbReference type="EMBL" id="CAJHUC010000716">
    <property type="protein sequence ID" value="CAD7697822.1"/>
    <property type="molecule type" value="Genomic_DNA"/>
</dbReference>
<dbReference type="GO" id="GO:0071528">
    <property type="term" value="P:tRNA re-export from nucleus"/>
    <property type="evidence" value="ECO:0007669"/>
    <property type="project" value="UniProtKB-UniRule"/>
</dbReference>
<dbReference type="AlphaFoldDB" id="A0A8S1IVF5"/>
<evidence type="ECO:0000256" key="4">
    <source>
        <dbReference type="ARBA" id="ARBA00022490"/>
    </source>
</evidence>
<comment type="caution">
    <text evidence="13">The sequence shown here is derived from an EMBL/GenBank/DDBJ whole genome shotgun (WGS) entry which is preliminary data.</text>
</comment>
<feature type="domain" description="Exportin-1/Importin-beta-like" evidence="11">
    <location>
        <begin position="100"/>
        <end position="251"/>
    </location>
</feature>
<dbReference type="GO" id="GO:0005643">
    <property type="term" value="C:nuclear pore"/>
    <property type="evidence" value="ECO:0007669"/>
    <property type="project" value="TreeGrafter"/>
</dbReference>
<keyword evidence="4 10" id="KW-0963">Cytoplasm</keyword>
<evidence type="ECO:0000256" key="3">
    <source>
        <dbReference type="ARBA" id="ARBA00022448"/>
    </source>
</evidence>
<dbReference type="Pfam" id="PF08389">
    <property type="entry name" value="Xpo1"/>
    <property type="match status" value="1"/>
</dbReference>
<feature type="domain" description="Exportin-T C-terminal" evidence="12">
    <location>
        <begin position="850"/>
        <end position="1019"/>
    </location>
</feature>
<evidence type="ECO:0000256" key="8">
    <source>
        <dbReference type="ARBA" id="ARBA00029784"/>
    </source>
</evidence>
<dbReference type="GO" id="GO:0000049">
    <property type="term" value="F:tRNA binding"/>
    <property type="evidence" value="ECO:0007669"/>
    <property type="project" value="UniProtKB-UniRule"/>
</dbReference>
<dbReference type="Gene3D" id="1.25.10.10">
    <property type="entry name" value="Leucine-rich Repeat Variant"/>
    <property type="match status" value="1"/>
</dbReference>
<dbReference type="PANTHER" id="PTHR15952">
    <property type="entry name" value="EXPORTIN-T/LOS1"/>
    <property type="match status" value="1"/>
</dbReference>
<dbReference type="PANTHER" id="PTHR15952:SF11">
    <property type="entry name" value="EXPORTIN-T"/>
    <property type="match status" value="1"/>
</dbReference>
<dbReference type="Pfam" id="PF19282">
    <property type="entry name" value="Exportin-T"/>
    <property type="match status" value="2"/>
</dbReference>
<keyword evidence="3 10" id="KW-0813">Transport</keyword>
<reference evidence="13" key="1">
    <citation type="submission" date="2020-12" db="EMBL/GenBank/DDBJ databases">
        <authorList>
            <person name="Iha C."/>
        </authorList>
    </citation>
    <scope>NUCLEOTIDE SEQUENCE</scope>
</reference>
<keyword evidence="6 10" id="KW-0694">RNA-binding</keyword>
<gene>
    <name evidence="13" type="ORF">OSTQU699_LOCUS3183</name>
</gene>
<protein>
    <recommendedName>
        <fullName evidence="2 10">Exportin-T</fullName>
    </recommendedName>
    <alternativeName>
        <fullName evidence="8 10">Exportin(tRNA)</fullName>
    </alternativeName>
    <alternativeName>
        <fullName evidence="9 10">tRNA exportin</fullName>
    </alternativeName>
</protein>
<evidence type="ECO:0000256" key="9">
    <source>
        <dbReference type="ARBA" id="ARBA00032199"/>
    </source>
</evidence>
<comment type="function">
    <text evidence="10">tRNA nucleus export receptor which facilitates tRNA translocation across the nuclear pore complex.</text>
</comment>
<evidence type="ECO:0000256" key="2">
    <source>
        <dbReference type="ARBA" id="ARBA00018928"/>
    </source>
</evidence>
<dbReference type="Proteomes" id="UP000708148">
    <property type="component" value="Unassembled WGS sequence"/>
</dbReference>
<sequence length="1025" mass="113083">MADDFEKAVLLSFDQTGAVERGLKEQAVAFCNNVKIQQGSWRLFLERFRSSGFLEVKFWCLQALQEFVDSQFGILATDDRNVIKSSIMGWVQSSDISQQPAFLRNKLSQLTAAVIRLEYPDGWPSCFSDLISAAQRGRSAVDIFCRIMLAIDSDVITLEIPRSSEGNRMSMQLKDAMRDHCIGDIAEAWYQLASTYSLEDPDTAGMVLKTVQRYIGWIDIGLVANDRFIHLLYSLLSSTNSDLQEAAVECLTEVLVKGMDPLGKLELIQKLRLVACCAQWSGGLPGAEGDELQVKSARLLAALAQEVLECWKQVKNRLVSFKAVGLNFDKELAKEAAAAVATCEGIVDELFPAVMTVLQNDDETVSMTIVPFLTAYVTKLKAEQKRSATVSDNASNHLKRTLDGMLKCASYPSDSAILEQNGGTEVEMAAIKEEQEAVEDRRRDLLTLFKNIARVMMSPTVQFVDSRLGATLCNPESTFQDVELVLTLLHELGEAASDEVAKQGCGALGPLVLKVVRSTVPHASHSLVALAVLEILVRYSRVMQQHQDVLPSAVANFIDGRGMRNSSEVSVRACYLFMRFIKALRSNLRPLTASLLTSLEPFLKHVAQTPQFDGMLVGGTRQQGAAPPSTVSTDDRMCVFEAVGLLIGPEDVPSDRQRELVVAVLEPLMRQIEGCLGVGAQQPTSVALVQQALEGISRLSKGFKQELATNHRPEIGQLFVQAFDEALLIPQTFPDSKSLRARFISFVHRMVETIGTLTLPYLPMTLQVLMHQNSDTRDTCDVLALVNQLINRFRGSLSELLLKALPAIQAEVHGKLTPEWDWSGQHAQPARSGAPANGLSPVLMEEYRERGELQRMYYGLLHALVHQGPLDVLLQIPQSCLEAMLTALAQGAATHVDPSVRRTCVHALGTLVREWGDRINADQGFKQFILDRVGGDACIRGVLQGGLDPKDAATVSFLEEVAACLRAVHEKCGYEFLARLSLILPSMGMPHDIQQQFISQIQQTDTKQLKNYLKSTLQKLTQVAR</sequence>